<dbReference type="RefSeq" id="WP_194111182.1">
    <property type="nucleotide sequence ID" value="NZ_JADFFL010000003.1"/>
</dbReference>
<comment type="caution">
    <text evidence="1">The sequence shown here is derived from an EMBL/GenBank/DDBJ whole genome shotgun (WGS) entry which is preliminary data.</text>
</comment>
<gene>
    <name evidence="1" type="ORF">IRJ16_08800</name>
</gene>
<organism evidence="1 2">
    <name type="scientific">Mucilaginibacter myungsuensis</name>
    <dbReference type="NCBI Taxonomy" id="649104"/>
    <lineage>
        <taxon>Bacteria</taxon>
        <taxon>Pseudomonadati</taxon>
        <taxon>Bacteroidota</taxon>
        <taxon>Sphingobacteriia</taxon>
        <taxon>Sphingobacteriales</taxon>
        <taxon>Sphingobacteriaceae</taxon>
        <taxon>Mucilaginibacter</taxon>
    </lineage>
</organism>
<dbReference type="AlphaFoldDB" id="A0A929PVP2"/>
<dbReference type="PROSITE" id="PS51257">
    <property type="entry name" value="PROKAR_LIPOPROTEIN"/>
    <property type="match status" value="1"/>
</dbReference>
<name>A0A929PVP2_9SPHI</name>
<evidence type="ECO:0000313" key="2">
    <source>
        <dbReference type="Proteomes" id="UP000622475"/>
    </source>
</evidence>
<proteinExistence type="predicted"/>
<dbReference type="EMBL" id="JADFFL010000003">
    <property type="protein sequence ID" value="MBE9661983.1"/>
    <property type="molecule type" value="Genomic_DNA"/>
</dbReference>
<evidence type="ECO:0000313" key="1">
    <source>
        <dbReference type="EMBL" id="MBE9661983.1"/>
    </source>
</evidence>
<protein>
    <submittedName>
        <fullName evidence="1">Uncharacterized protein</fullName>
    </submittedName>
</protein>
<reference evidence="1" key="1">
    <citation type="submission" date="2020-10" db="EMBL/GenBank/DDBJ databases">
        <title>Mucilaginibacter mali sp. nov., isolated from rhizosphere soil of apple orchard.</title>
        <authorList>
            <person name="Lee J.-S."/>
            <person name="Kim H.S."/>
            <person name="Kim J.-S."/>
        </authorList>
    </citation>
    <scope>NUCLEOTIDE SEQUENCE</scope>
    <source>
        <strain evidence="1">KCTC 22746</strain>
    </source>
</reference>
<keyword evidence="2" id="KW-1185">Reference proteome</keyword>
<sequence length="171" mass="19279">MKNLFSLIFLTLIASAIYSCKKNEDTAHIGKSLPPSPSSNAETDAKNRALLLGKWYEIADTVREYKNGKLVRTSHPIVTPGDYQAFTPDGYWTEVLRGNSSQRQIKYTLKGNIIKMDHEAYTNGGITEPAYSKNTYIKTLNATTLINFVNDTILYANGDVYVVYEIFHSKR</sequence>
<accession>A0A929PVP2</accession>
<dbReference type="Proteomes" id="UP000622475">
    <property type="component" value="Unassembled WGS sequence"/>
</dbReference>